<dbReference type="Gene3D" id="3.30.565.10">
    <property type="entry name" value="Histidine kinase-like ATPase, C-terminal domain"/>
    <property type="match status" value="1"/>
</dbReference>
<comment type="subunit">
    <text evidence="3">Homodimer.</text>
</comment>
<reference evidence="9" key="1">
    <citation type="journal article" date="2019" name="Nat. Commun.">
        <title>The genome of broomcorn millet.</title>
        <authorList>
            <person name="Zou C."/>
            <person name="Miki D."/>
            <person name="Li D."/>
            <person name="Tang Q."/>
            <person name="Xiao L."/>
            <person name="Rajput S."/>
            <person name="Deng P."/>
            <person name="Jia W."/>
            <person name="Huang R."/>
            <person name="Zhang M."/>
            <person name="Sun Y."/>
            <person name="Hu J."/>
            <person name="Fu X."/>
            <person name="Schnable P.S."/>
            <person name="Li F."/>
            <person name="Zhang H."/>
            <person name="Feng B."/>
            <person name="Zhu X."/>
            <person name="Liu R."/>
            <person name="Schnable J.C."/>
            <person name="Zhu J.-K."/>
            <person name="Zhang H."/>
        </authorList>
    </citation>
    <scope>NUCLEOTIDE SEQUENCE [LARGE SCALE GENOMIC DNA]</scope>
</reference>
<dbReference type="GO" id="GO:0005524">
    <property type="term" value="F:ATP binding"/>
    <property type="evidence" value="ECO:0007669"/>
    <property type="project" value="InterPro"/>
</dbReference>
<dbReference type="InterPro" id="IPR036890">
    <property type="entry name" value="HATPase_C_sf"/>
</dbReference>
<dbReference type="PRINTS" id="PR00418">
    <property type="entry name" value="TPI2FAMILY"/>
</dbReference>
<dbReference type="GO" id="GO:0000712">
    <property type="term" value="P:resolution of meiotic recombination intermediates"/>
    <property type="evidence" value="ECO:0007669"/>
    <property type="project" value="TreeGrafter"/>
</dbReference>
<keyword evidence="7" id="KW-0413">Isomerase</keyword>
<comment type="catalytic activity">
    <reaction evidence="1">
        <text>ATP-dependent breakage, passage and rejoining of double-stranded DNA.</text>
        <dbReference type="EC" id="5.6.2.2"/>
    </reaction>
</comment>
<dbReference type="SUPFAM" id="SSF54211">
    <property type="entry name" value="Ribosomal protein S5 domain 2-like"/>
    <property type="match status" value="1"/>
</dbReference>
<dbReference type="GO" id="GO:0003677">
    <property type="term" value="F:DNA binding"/>
    <property type="evidence" value="ECO:0007669"/>
    <property type="project" value="UniProtKB-KW"/>
</dbReference>
<dbReference type="OrthoDB" id="276498at2759"/>
<accession>A0A3L6Q8X3</accession>
<dbReference type="AlphaFoldDB" id="A0A3L6Q8X3"/>
<evidence type="ECO:0000256" key="6">
    <source>
        <dbReference type="ARBA" id="ARBA00023125"/>
    </source>
</evidence>
<protein>
    <recommendedName>
        <fullName evidence="4">DNA topoisomerase (ATP-hydrolyzing)</fullName>
        <ecNumber evidence="4">5.6.2.2</ecNumber>
    </recommendedName>
</protein>
<keyword evidence="6" id="KW-0238">DNA-binding</keyword>
<evidence type="ECO:0000256" key="1">
    <source>
        <dbReference type="ARBA" id="ARBA00000185"/>
    </source>
</evidence>
<evidence type="ECO:0000256" key="4">
    <source>
        <dbReference type="ARBA" id="ARBA00012895"/>
    </source>
</evidence>
<dbReference type="InterPro" id="IPR050634">
    <property type="entry name" value="DNA_Topoisomerase_II"/>
</dbReference>
<dbReference type="Proteomes" id="UP000275267">
    <property type="component" value="Unassembled WGS sequence"/>
</dbReference>
<comment type="caution">
    <text evidence="8">The sequence shown here is derived from an EMBL/GenBank/DDBJ whole genome shotgun (WGS) entry which is preliminary data.</text>
</comment>
<dbReference type="GO" id="GO:0006265">
    <property type="term" value="P:DNA topological change"/>
    <property type="evidence" value="ECO:0007669"/>
    <property type="project" value="InterPro"/>
</dbReference>
<dbReference type="PANTHER" id="PTHR10169:SF38">
    <property type="entry name" value="DNA TOPOISOMERASE 2"/>
    <property type="match status" value="1"/>
</dbReference>
<evidence type="ECO:0000313" key="9">
    <source>
        <dbReference type="Proteomes" id="UP000275267"/>
    </source>
</evidence>
<dbReference type="GO" id="GO:0005634">
    <property type="term" value="C:nucleus"/>
    <property type="evidence" value="ECO:0007669"/>
    <property type="project" value="TreeGrafter"/>
</dbReference>
<keyword evidence="5" id="KW-0799">Topoisomerase</keyword>
<dbReference type="GO" id="GO:0000819">
    <property type="term" value="P:sister chromatid segregation"/>
    <property type="evidence" value="ECO:0007669"/>
    <property type="project" value="TreeGrafter"/>
</dbReference>
<dbReference type="SUPFAM" id="SSF55874">
    <property type="entry name" value="ATPase domain of HSP90 chaperone/DNA topoisomerase II/histidine kinase"/>
    <property type="match status" value="1"/>
</dbReference>
<dbReference type="FunFam" id="3.30.565.10:FF:000004">
    <property type="entry name" value="DNA topoisomerase 2"/>
    <property type="match status" value="1"/>
</dbReference>
<proteinExistence type="predicted"/>
<dbReference type="GO" id="GO:0003918">
    <property type="term" value="F:DNA topoisomerase type II (double strand cut, ATP-hydrolyzing) activity"/>
    <property type="evidence" value="ECO:0007669"/>
    <property type="project" value="UniProtKB-EC"/>
</dbReference>
<dbReference type="PANTHER" id="PTHR10169">
    <property type="entry name" value="DNA TOPOISOMERASE/GYRASE"/>
    <property type="match status" value="1"/>
</dbReference>
<dbReference type="SMART" id="SM00433">
    <property type="entry name" value="TOP2c"/>
    <property type="match status" value="1"/>
</dbReference>
<evidence type="ECO:0000256" key="5">
    <source>
        <dbReference type="ARBA" id="ARBA00023029"/>
    </source>
</evidence>
<dbReference type="EMBL" id="PQIB02000013">
    <property type="protein sequence ID" value="RLM74630.1"/>
    <property type="molecule type" value="Genomic_DNA"/>
</dbReference>
<dbReference type="STRING" id="4540.A0A3L6Q8X3"/>
<comment type="cofactor">
    <cofactor evidence="2">
        <name>Mg(2+)</name>
        <dbReference type="ChEBI" id="CHEBI:18420"/>
    </cofactor>
</comment>
<name>A0A3L6Q8X3_PANMI</name>
<dbReference type="InterPro" id="IPR001241">
    <property type="entry name" value="Topo_IIA"/>
</dbReference>
<evidence type="ECO:0000256" key="3">
    <source>
        <dbReference type="ARBA" id="ARBA00011738"/>
    </source>
</evidence>
<evidence type="ECO:0000313" key="8">
    <source>
        <dbReference type="EMBL" id="RLM74630.1"/>
    </source>
</evidence>
<organism evidence="8 9">
    <name type="scientific">Panicum miliaceum</name>
    <name type="common">Proso millet</name>
    <name type="synonym">Broomcorn millet</name>
    <dbReference type="NCBI Taxonomy" id="4540"/>
    <lineage>
        <taxon>Eukaryota</taxon>
        <taxon>Viridiplantae</taxon>
        <taxon>Streptophyta</taxon>
        <taxon>Embryophyta</taxon>
        <taxon>Tracheophyta</taxon>
        <taxon>Spermatophyta</taxon>
        <taxon>Magnoliopsida</taxon>
        <taxon>Liliopsida</taxon>
        <taxon>Poales</taxon>
        <taxon>Poaceae</taxon>
        <taxon>PACMAD clade</taxon>
        <taxon>Panicoideae</taxon>
        <taxon>Panicodae</taxon>
        <taxon>Paniceae</taxon>
        <taxon>Panicinae</taxon>
        <taxon>Panicum</taxon>
        <taxon>Panicum sect. Panicum</taxon>
    </lineage>
</organism>
<sequence length="305" mass="34105">MKHSLQSSSAHDSAAGRCGKKLLDHVLGYPDAYIGSVEKRTQTLWVYERGTMVHRAVTYVPGLYKIFDEILVYAVYNKQRAPTMDALRVEIDVAECCISVFNNGDGIPVELHQEEGIYVPEMIFGHLTTNNNCDDTVKKATGVKLANIFSTEFVVEIADGLRMLKYKQVFTQNMGKKSEPVITACKQGENWTRVTFKPDLAKFSMTHLEDDVVSLMRRRVVDMAGTLGDTVKVELDDKLVPVKNFSNYVNCAENPAFDSQTKETLTTPQQSFGSKCEFSDILLKKVVNSGVIRNMLLKKTGGRCP</sequence>
<evidence type="ECO:0000256" key="2">
    <source>
        <dbReference type="ARBA" id="ARBA00001946"/>
    </source>
</evidence>
<dbReference type="InterPro" id="IPR020568">
    <property type="entry name" value="Ribosomal_Su5_D2-typ_SF"/>
</dbReference>
<keyword evidence="9" id="KW-1185">Reference proteome</keyword>
<evidence type="ECO:0000256" key="7">
    <source>
        <dbReference type="ARBA" id="ARBA00023235"/>
    </source>
</evidence>
<gene>
    <name evidence="8" type="ORF">C2845_PM15G11530</name>
</gene>
<dbReference type="EC" id="5.6.2.2" evidence="4"/>